<name>A0A445N1T5_9BACT</name>
<feature type="region of interest" description="Disordered" evidence="2">
    <location>
        <begin position="249"/>
        <end position="272"/>
    </location>
</feature>
<feature type="coiled-coil region" evidence="1">
    <location>
        <begin position="63"/>
        <end position="90"/>
    </location>
</feature>
<dbReference type="AlphaFoldDB" id="A0A445N1T5"/>
<dbReference type="EMBL" id="OJIN01000217">
    <property type="protein sequence ID" value="SPD75665.1"/>
    <property type="molecule type" value="Genomic_DNA"/>
</dbReference>
<organism evidence="4">
    <name type="scientific">uncultured Desulfobacterium sp</name>
    <dbReference type="NCBI Taxonomy" id="201089"/>
    <lineage>
        <taxon>Bacteria</taxon>
        <taxon>Pseudomonadati</taxon>
        <taxon>Thermodesulfobacteriota</taxon>
        <taxon>Desulfobacteria</taxon>
        <taxon>Desulfobacterales</taxon>
        <taxon>Desulfobacteriaceae</taxon>
        <taxon>Desulfobacterium</taxon>
        <taxon>environmental samples</taxon>
    </lineage>
</organism>
<proteinExistence type="predicted"/>
<dbReference type="EMBL" id="OJIN01000019">
    <property type="protein sequence ID" value="SPD72014.1"/>
    <property type="molecule type" value="Genomic_DNA"/>
</dbReference>
<gene>
    <name evidence="3" type="ORF">PITCH_A1150049</name>
    <name evidence="4" type="ORF">PITCH_A720005</name>
</gene>
<sequence length="272" mass="30601">MRTLDAITQEISELTEKISVLQSDVKGKTEDLEHTKKVNARLLAENIGKQKKPASVGTQKSRLIELSMDIDQANAALEILQGQLEDLRSEQQLVTLWGEHVPAYERTQAAYFAKLEGITAKFMELSKVGSELQAQLEEFLNIPNINQPLSALSVLSNTIRDGEKIEKDLGFPIFKEIERYRVLNDFLPFQGTVKTLLKAVDRFTDRLFQAEYTVCPTLTKWLSGPAQGASSGRKKAGTTNVFEMGRKAQTHSEHTMTVQRKFDHQGRKVKPV</sequence>
<keyword evidence="1" id="KW-0175">Coiled coil</keyword>
<evidence type="ECO:0000256" key="2">
    <source>
        <dbReference type="SAM" id="MobiDB-lite"/>
    </source>
</evidence>
<evidence type="ECO:0000313" key="3">
    <source>
        <dbReference type="EMBL" id="SPD72014.1"/>
    </source>
</evidence>
<accession>A0A445N1T5</accession>
<evidence type="ECO:0000256" key="1">
    <source>
        <dbReference type="SAM" id="Coils"/>
    </source>
</evidence>
<evidence type="ECO:0000313" key="4">
    <source>
        <dbReference type="EMBL" id="SPD75665.1"/>
    </source>
</evidence>
<reference evidence="4" key="1">
    <citation type="submission" date="2018-01" db="EMBL/GenBank/DDBJ databases">
        <authorList>
            <person name="Regsiter A."/>
            <person name="William W."/>
        </authorList>
    </citation>
    <scope>NUCLEOTIDE SEQUENCE</scope>
    <source>
        <strain evidence="4">TRIP AH-1</strain>
    </source>
</reference>
<protein>
    <submittedName>
        <fullName evidence="4">Uncharacterized protein</fullName>
    </submittedName>
</protein>
<feature type="compositionally biased region" description="Basic and acidic residues" evidence="2">
    <location>
        <begin position="249"/>
        <end position="266"/>
    </location>
</feature>